<dbReference type="GeneID" id="34598145"/>
<keyword evidence="5" id="KW-0274">FAD</keyword>
<dbReference type="InterPro" id="IPR050775">
    <property type="entry name" value="FAD-binding_Monooxygenases"/>
</dbReference>
<protein>
    <recommendedName>
        <fullName evidence="10">L-ornithine N(5)-oxygenase</fullName>
    </recommendedName>
</protein>
<comment type="pathway">
    <text evidence="2">Secondary metabolite biosynthesis; terpenoid biosynthesis.</text>
</comment>
<proteinExistence type="inferred from homology"/>
<dbReference type="Proteomes" id="UP000077002">
    <property type="component" value="Unassembled WGS sequence"/>
</dbReference>
<reference evidence="8 9" key="1">
    <citation type="submission" date="2016-03" db="EMBL/GenBank/DDBJ databases">
        <title>Draft genome sequence of the Fonsecaea monophora CBS 269.37.</title>
        <authorList>
            <person name="Bombassaro A."/>
            <person name="Vinicius W.A."/>
            <person name="De Hoog S."/>
            <person name="Sun J."/>
            <person name="Souza E.M."/>
            <person name="Raittz R.T."/>
            <person name="Costa F."/>
            <person name="Leao A.C."/>
            <person name="Tadra-Sfeir M.Z."/>
            <person name="Baura V."/>
            <person name="Balsanelli E."/>
            <person name="Pedrosa F.O."/>
            <person name="Moreno L.F."/>
            <person name="Steffens M.B."/>
            <person name="Xi L."/>
            <person name="Bocca A.L."/>
            <person name="Felipe M.S."/>
            <person name="Teixeira M."/>
            <person name="Telles Filho F.Q."/>
            <person name="Azevedo C.M."/>
            <person name="Gomes R."/>
            <person name="Vicente V.A."/>
        </authorList>
    </citation>
    <scope>NUCLEOTIDE SEQUENCE [LARGE SCALE GENOMIC DNA]</scope>
    <source>
        <strain evidence="8 9">CBS 269.37</strain>
    </source>
</reference>
<dbReference type="OrthoDB" id="66881at2759"/>
<dbReference type="SUPFAM" id="SSF51905">
    <property type="entry name" value="FAD/NAD(P)-binding domain"/>
    <property type="match status" value="1"/>
</dbReference>
<dbReference type="EMBL" id="LVKK01000014">
    <property type="protein sequence ID" value="OAG42690.1"/>
    <property type="molecule type" value="Genomic_DNA"/>
</dbReference>
<evidence type="ECO:0000256" key="2">
    <source>
        <dbReference type="ARBA" id="ARBA00004721"/>
    </source>
</evidence>
<organism evidence="8 9">
    <name type="scientific">Fonsecaea monophora</name>
    <dbReference type="NCBI Taxonomy" id="254056"/>
    <lineage>
        <taxon>Eukaryota</taxon>
        <taxon>Fungi</taxon>
        <taxon>Dikarya</taxon>
        <taxon>Ascomycota</taxon>
        <taxon>Pezizomycotina</taxon>
        <taxon>Eurotiomycetes</taxon>
        <taxon>Chaetothyriomycetidae</taxon>
        <taxon>Chaetothyriales</taxon>
        <taxon>Herpotrichiellaceae</taxon>
        <taxon>Fonsecaea</taxon>
    </lineage>
</organism>
<comment type="caution">
    <text evidence="8">The sequence shown here is derived from an EMBL/GenBank/DDBJ whole genome shotgun (WGS) entry which is preliminary data.</text>
</comment>
<evidence type="ECO:0000256" key="7">
    <source>
        <dbReference type="ARBA" id="ARBA00023002"/>
    </source>
</evidence>
<dbReference type="Gene3D" id="3.50.50.60">
    <property type="entry name" value="FAD/NAD(P)-binding domain"/>
    <property type="match status" value="2"/>
</dbReference>
<dbReference type="PANTHER" id="PTHR43098">
    <property type="entry name" value="L-ORNITHINE N(5)-MONOOXYGENASE-RELATED"/>
    <property type="match status" value="1"/>
</dbReference>
<comment type="cofactor">
    <cofactor evidence="1">
        <name>FAD</name>
        <dbReference type="ChEBI" id="CHEBI:57692"/>
    </cofactor>
</comment>
<evidence type="ECO:0000256" key="3">
    <source>
        <dbReference type="ARBA" id="ARBA00010139"/>
    </source>
</evidence>
<dbReference type="Pfam" id="PF13450">
    <property type="entry name" value="NAD_binding_8"/>
    <property type="match status" value="1"/>
</dbReference>
<dbReference type="PANTHER" id="PTHR43098:SF2">
    <property type="entry name" value="FAD-BINDING MONOOXYGENASE AUSB-RELATED"/>
    <property type="match status" value="1"/>
</dbReference>
<evidence type="ECO:0008006" key="10">
    <source>
        <dbReference type="Google" id="ProtNLM"/>
    </source>
</evidence>
<dbReference type="GO" id="GO:0016491">
    <property type="term" value="F:oxidoreductase activity"/>
    <property type="evidence" value="ECO:0007669"/>
    <property type="project" value="UniProtKB-KW"/>
</dbReference>
<evidence type="ECO:0000313" key="9">
    <source>
        <dbReference type="Proteomes" id="UP000077002"/>
    </source>
</evidence>
<gene>
    <name evidence="8" type="ORF">AYO21_02973</name>
</gene>
<dbReference type="RefSeq" id="XP_022514642.1">
    <property type="nucleotide sequence ID" value="XM_022652948.1"/>
</dbReference>
<keyword evidence="6" id="KW-0521">NADP</keyword>
<keyword evidence="4" id="KW-0285">Flavoprotein</keyword>
<evidence type="ECO:0000313" key="8">
    <source>
        <dbReference type="EMBL" id="OAG42690.1"/>
    </source>
</evidence>
<dbReference type="AlphaFoldDB" id="A0A177FGE7"/>
<sequence length="667" mass="75019">MASIVPVPAVPASLINGVHLKDPGAEAVLEKYRVERTKRIRSDGQSQYVFSPLAESYREFFKDIWVDDSLPDPGRDSVQDGSYHEFLILGAGYAGLSMAARLRQIGVDANDIRLVDSAGGFGGTWWFNRYPGLMCDVESYIYLPLLEELDYMPKHKYSYSPELRRHAERMAERCDLVDKALFQARLHSTTWDESTKRWTTKVVSTKNGEVGREMTVHSRFVVLAGGPVNLPKVPRLKNLEEYKGHMFHTARWDYRYTGGTEEEPDLTNLRVTVETHSVERLATLRDKSVAIIGTGATAIQVVPELAKWAKQLYVFQRTPSGVDVRGQCATDPTWWEEKVRGVKGWQEERLLNFASFFSLGPLPETNLVDDGWTHFRSYTAMVGCEDAPTSPEQVEAYVRRLHAVDLPRQERVRARVDEIVKDKATAADLKAWYPSWCKRPCFHDEYLQSFNEPNVKLVHTDGRGIDTLTENGVYFDGKEYPVDVIIFSTGYDIAIGMSPAGRSSVKVTGRNGVDLDDKWAHRLATLHGCMSNGFPNLFFPGLSQIGGIPSQSLTVDHVAQHIAWILQRAARDHGGSRAFTIEPTVEAEEAWSQKIAAGAIAFTAAADCLPSYFNREGDLTRKAQESPETLKNLARAGFWSKGFLDFLRELDEWKTSRPLEGVEVTLD</sequence>
<evidence type="ECO:0000256" key="6">
    <source>
        <dbReference type="ARBA" id="ARBA00022857"/>
    </source>
</evidence>
<name>A0A177FGE7_9EURO</name>
<evidence type="ECO:0000256" key="4">
    <source>
        <dbReference type="ARBA" id="ARBA00022630"/>
    </source>
</evidence>
<evidence type="ECO:0000256" key="1">
    <source>
        <dbReference type="ARBA" id="ARBA00001974"/>
    </source>
</evidence>
<evidence type="ECO:0000256" key="5">
    <source>
        <dbReference type="ARBA" id="ARBA00022827"/>
    </source>
</evidence>
<accession>A0A177FGE7</accession>
<keyword evidence="7" id="KW-0560">Oxidoreductase</keyword>
<comment type="similarity">
    <text evidence="3">Belongs to the FAD-binding monooxygenase family.</text>
</comment>
<dbReference type="InterPro" id="IPR036188">
    <property type="entry name" value="FAD/NAD-bd_sf"/>
</dbReference>
<keyword evidence="9" id="KW-1185">Reference proteome</keyword>